<feature type="domain" description="Bro-N" evidence="2">
    <location>
        <begin position="18"/>
        <end position="114"/>
    </location>
</feature>
<reference evidence="3 4" key="1">
    <citation type="submission" date="2012-07" db="EMBL/GenBank/DDBJ databases">
        <authorList>
            <person name="Durkin A.S."/>
            <person name="McCorrison J."/>
            <person name="Torralba M."/>
            <person name="Gillis M."/>
            <person name="Methe B."/>
            <person name="Sutton G."/>
            <person name="Nelson K.E."/>
        </authorList>
    </citation>
    <scope>NUCLEOTIDE SEQUENCE [LARGE SCALE GENOMIC DNA]</scope>
    <source>
        <strain evidence="3 4">Fnf 1007</strain>
    </source>
</reference>
<evidence type="ECO:0000259" key="2">
    <source>
        <dbReference type="SMART" id="SM01040"/>
    </source>
</evidence>
<dbReference type="GeneID" id="75075212"/>
<dbReference type="AlphaFoldDB" id="A0AAN3VXH2"/>
<dbReference type="SMART" id="SM01040">
    <property type="entry name" value="Bro-N"/>
    <property type="match status" value="1"/>
</dbReference>
<comment type="caution">
    <text evidence="3">The sequence shown here is derived from an EMBL/GenBank/DDBJ whole genome shotgun (WGS) entry which is preliminary data.</text>
</comment>
<feature type="coiled-coil region" evidence="1">
    <location>
        <begin position="132"/>
        <end position="191"/>
    </location>
</feature>
<protein>
    <recommendedName>
        <fullName evidence="2">Bro-N domain-containing protein</fullName>
    </recommendedName>
</protein>
<dbReference type="EMBL" id="ALKK01000011">
    <property type="protein sequence ID" value="EJU18774.1"/>
    <property type="molecule type" value="Genomic_DNA"/>
</dbReference>
<organism evidence="3 4">
    <name type="scientific">Fusobacterium necrophorum subsp. funduliforme Fnf 1007</name>
    <dbReference type="NCBI Taxonomy" id="1161424"/>
    <lineage>
        <taxon>Bacteria</taxon>
        <taxon>Fusobacteriati</taxon>
        <taxon>Fusobacteriota</taxon>
        <taxon>Fusobacteriia</taxon>
        <taxon>Fusobacteriales</taxon>
        <taxon>Fusobacteriaceae</taxon>
        <taxon>Fusobacterium</taxon>
    </lineage>
</organism>
<dbReference type="Proteomes" id="UP000003120">
    <property type="component" value="Unassembled WGS sequence"/>
</dbReference>
<gene>
    <name evidence="3" type="ORF">HMPREF1127_1102</name>
</gene>
<dbReference type="RefSeq" id="WP_005960386.1">
    <property type="nucleotide sequence ID" value="NZ_ALKK01000011.1"/>
</dbReference>
<dbReference type="InterPro" id="IPR003497">
    <property type="entry name" value="BRO_N_domain"/>
</dbReference>
<name>A0AAN3VXH2_9FUSO</name>
<sequence length="205" mass="23725">MKEFKGELITSQRFEGVLLDIYRGEDDFLFTADQITEAVGFKDESSLKQVMIRNPELRNREFSILCKVDSMEGGVKKQREKRLFTEEGLYEILLLANTDRAKALRKFVRGVLKKIRRGEIVQGNPVIANNKSEELLLQIKDLTEEVRDGDDEILEKLEDVAKKYDVLMERMDVLEKRVQEAQKDFVKAYAACREIINGGFNGREE</sequence>
<evidence type="ECO:0000313" key="3">
    <source>
        <dbReference type="EMBL" id="EJU18774.1"/>
    </source>
</evidence>
<evidence type="ECO:0000313" key="4">
    <source>
        <dbReference type="Proteomes" id="UP000003120"/>
    </source>
</evidence>
<keyword evidence="1" id="KW-0175">Coiled coil</keyword>
<accession>A0AAN3VXH2</accession>
<evidence type="ECO:0000256" key="1">
    <source>
        <dbReference type="SAM" id="Coils"/>
    </source>
</evidence>
<proteinExistence type="predicted"/>